<reference evidence="5" key="1">
    <citation type="submission" date="2012-01" db="EMBL/GenBank/DDBJ databases">
        <title>The Genome Sequence of Treponema denticola H-22.</title>
        <authorList>
            <consortium name="The Broad Institute Genome Sequencing Platform"/>
            <person name="Earl A."/>
            <person name="Ward D."/>
            <person name="Feldgarden M."/>
            <person name="Gevers D."/>
            <person name="Blanton J.M."/>
            <person name="Fenno C.J."/>
            <person name="Baranova O.V."/>
            <person name="Mathney J."/>
            <person name="Dewhirst F.E."/>
            <person name="Izard J."/>
            <person name="Young S.K."/>
            <person name="Zeng Q."/>
            <person name="Gargeya S."/>
            <person name="Fitzgerald M."/>
            <person name="Haas B."/>
            <person name="Abouelleil A."/>
            <person name="Alvarado L."/>
            <person name="Arachchi H.M."/>
            <person name="Berlin A."/>
            <person name="Chapman S.B."/>
            <person name="Gearin G."/>
            <person name="Goldberg J."/>
            <person name="Griggs A."/>
            <person name="Gujja S."/>
            <person name="Hansen M."/>
            <person name="Heiman D."/>
            <person name="Howarth C."/>
            <person name="Larimer J."/>
            <person name="Lui A."/>
            <person name="MacDonald P.J.P."/>
            <person name="McCowen C."/>
            <person name="Montmayeur A."/>
            <person name="Murphy C."/>
            <person name="Neiman D."/>
            <person name="Pearson M."/>
            <person name="Priest M."/>
            <person name="Roberts A."/>
            <person name="Saif S."/>
            <person name="Shea T."/>
            <person name="Sisk P."/>
            <person name="Stolte C."/>
            <person name="Sykes S."/>
            <person name="Wortman J."/>
            <person name="Nusbaum C."/>
            <person name="Birren B."/>
        </authorList>
    </citation>
    <scope>NUCLEOTIDE SEQUENCE [LARGE SCALE GENOMIC DNA]</scope>
    <source>
        <strain evidence="5">H-22</strain>
    </source>
</reference>
<dbReference type="SUPFAM" id="SSF142984">
    <property type="entry name" value="Nqo1 middle domain-like"/>
    <property type="match status" value="1"/>
</dbReference>
<dbReference type="Pfam" id="PF13375">
    <property type="entry name" value="RnfC_N"/>
    <property type="match status" value="1"/>
</dbReference>
<dbReference type="InterPro" id="IPR026902">
    <property type="entry name" value="RnfC_N"/>
</dbReference>
<dbReference type="Pfam" id="PF13183">
    <property type="entry name" value="Fer4_8"/>
    <property type="match status" value="1"/>
</dbReference>
<evidence type="ECO:0000256" key="1">
    <source>
        <dbReference type="ARBA" id="ARBA00022723"/>
    </source>
</evidence>
<dbReference type="InterPro" id="IPR017900">
    <property type="entry name" value="4Fe4S_Fe_S_CS"/>
</dbReference>
<dbReference type="PROSITE" id="PS00198">
    <property type="entry name" value="4FE4S_FER_1"/>
    <property type="match status" value="1"/>
</dbReference>
<dbReference type="RefSeq" id="WP_002682718.1">
    <property type="nucleotide sequence ID" value="NZ_CM001795.1"/>
</dbReference>
<dbReference type="InterPro" id="IPR017896">
    <property type="entry name" value="4Fe4S_Fe-S-bd"/>
</dbReference>
<sequence>MTEFLRFKRGKEVLEYPKLPASFEGNAFLPQKAFIPIAFDSKKRPETLVMKGETVKEGQIIARTEEPFSVGIYSSIPGILYDFIDFTLPDGKHIHAAAVKLEGAFDILGRPSADYPWRTSSNSEIVRAIGYSGILNTADFSTVPLIYQVRNALKKEEADIYINLFDKDPSSGIDSILFDHFFEDVAEGLGIMAKILNAASVTCIHKLAKKDLYKLERISETCEPFCRVKFINASNDYPFVQKNYFANKENPFLIDIPTAMYTYEVVRTNNPITSVYVLVTGKAINEPKVLKVKIGTPIGNLIEECGGFKTVPAQIILNGLIGGISADTLDIPVTSTLKSIHIPGKDSIKKHSIEECINCGLCFNSCPLYLEPKKIVESIEVEDLNEDILKQIKICSGCACCSSCCPSRIPLCSIILEMSKKIKKGNLL</sequence>
<accession>A0A0E2E7Z6</accession>
<evidence type="ECO:0000259" key="4">
    <source>
        <dbReference type="PROSITE" id="PS51379"/>
    </source>
</evidence>
<name>A0A0E2E7Z6_TREDN</name>
<evidence type="ECO:0000256" key="2">
    <source>
        <dbReference type="ARBA" id="ARBA00023004"/>
    </source>
</evidence>
<dbReference type="GO" id="GO:0016020">
    <property type="term" value="C:membrane"/>
    <property type="evidence" value="ECO:0007669"/>
    <property type="project" value="InterPro"/>
</dbReference>
<dbReference type="Proteomes" id="UP000011705">
    <property type="component" value="Chromosome"/>
</dbReference>
<dbReference type="GO" id="GO:0046872">
    <property type="term" value="F:metal ion binding"/>
    <property type="evidence" value="ECO:0007669"/>
    <property type="project" value="UniProtKB-KW"/>
</dbReference>
<dbReference type="InterPro" id="IPR010208">
    <property type="entry name" value="Ion_transpt_RnfC/RsxC"/>
</dbReference>
<dbReference type="EMBL" id="AGDV01000001">
    <property type="protein sequence ID" value="EMB35985.1"/>
    <property type="molecule type" value="Genomic_DNA"/>
</dbReference>
<keyword evidence="2" id="KW-0408">Iron</keyword>
<gene>
    <name evidence="5" type="ORF">HMPREF9726_00177</name>
</gene>
<evidence type="ECO:0000256" key="3">
    <source>
        <dbReference type="ARBA" id="ARBA00023014"/>
    </source>
</evidence>
<evidence type="ECO:0000313" key="5">
    <source>
        <dbReference type="EMBL" id="EMB35985.1"/>
    </source>
</evidence>
<keyword evidence="1" id="KW-0479">Metal-binding</keyword>
<proteinExistence type="predicted"/>
<dbReference type="SUPFAM" id="SSF46548">
    <property type="entry name" value="alpha-helical ferredoxin"/>
    <property type="match status" value="1"/>
</dbReference>
<keyword evidence="3" id="KW-0411">Iron-sulfur</keyword>
<organism evidence="5">
    <name type="scientific">Treponema denticola H-22</name>
    <dbReference type="NCBI Taxonomy" id="999432"/>
    <lineage>
        <taxon>Bacteria</taxon>
        <taxon>Pseudomonadati</taxon>
        <taxon>Spirochaetota</taxon>
        <taxon>Spirochaetia</taxon>
        <taxon>Spirochaetales</taxon>
        <taxon>Treponemataceae</taxon>
        <taxon>Treponema</taxon>
    </lineage>
</organism>
<dbReference type="InterPro" id="IPR019554">
    <property type="entry name" value="Soluble_ligand-bd"/>
</dbReference>
<protein>
    <recommendedName>
        <fullName evidence="4">4Fe-4S ferredoxin-type domain-containing protein</fullName>
    </recommendedName>
</protein>
<dbReference type="GO" id="GO:0009055">
    <property type="term" value="F:electron transfer activity"/>
    <property type="evidence" value="ECO:0007669"/>
    <property type="project" value="InterPro"/>
</dbReference>
<dbReference type="AlphaFoldDB" id="A0A0E2E7Z6"/>
<dbReference type="PROSITE" id="PS51379">
    <property type="entry name" value="4FE4S_FER_2"/>
    <property type="match status" value="1"/>
</dbReference>
<dbReference type="GO" id="GO:0051539">
    <property type="term" value="F:4 iron, 4 sulfur cluster binding"/>
    <property type="evidence" value="ECO:0007669"/>
    <property type="project" value="InterPro"/>
</dbReference>
<dbReference type="HOGENOM" id="CLU_010808_6_0_12"/>
<dbReference type="PATRIC" id="fig|999432.5.peg.183"/>
<dbReference type="Pfam" id="PF10531">
    <property type="entry name" value="SLBB"/>
    <property type="match status" value="1"/>
</dbReference>
<comment type="caution">
    <text evidence="5">The sequence shown here is derived from an EMBL/GenBank/DDBJ whole genome shotgun (WGS) entry which is preliminary data.</text>
</comment>
<dbReference type="PANTHER" id="PTHR43034">
    <property type="entry name" value="ION-TRANSLOCATING OXIDOREDUCTASE COMPLEX SUBUNIT C"/>
    <property type="match status" value="1"/>
</dbReference>
<dbReference type="PANTHER" id="PTHR43034:SF2">
    <property type="entry name" value="ION-TRANSLOCATING OXIDOREDUCTASE COMPLEX SUBUNIT C"/>
    <property type="match status" value="1"/>
</dbReference>
<feature type="domain" description="4Fe-4S ferredoxin-type" evidence="4">
    <location>
        <begin position="346"/>
        <end position="375"/>
    </location>
</feature>